<keyword evidence="4" id="KW-1185">Reference proteome</keyword>
<feature type="transmembrane region" description="Helical" evidence="2">
    <location>
        <begin position="72"/>
        <end position="93"/>
    </location>
</feature>
<accession>A0AAD7GHA4</accession>
<name>A0AAD7GHA4_MYCRO</name>
<feature type="region of interest" description="Disordered" evidence="1">
    <location>
        <begin position="206"/>
        <end position="246"/>
    </location>
</feature>
<dbReference type="Proteomes" id="UP001221757">
    <property type="component" value="Unassembled WGS sequence"/>
</dbReference>
<evidence type="ECO:0000256" key="1">
    <source>
        <dbReference type="SAM" id="MobiDB-lite"/>
    </source>
</evidence>
<dbReference type="EMBL" id="JARKIE010000062">
    <property type="protein sequence ID" value="KAJ7690853.1"/>
    <property type="molecule type" value="Genomic_DNA"/>
</dbReference>
<organism evidence="3 4">
    <name type="scientific">Mycena rosella</name>
    <name type="common">Pink bonnet</name>
    <name type="synonym">Agaricus rosellus</name>
    <dbReference type="NCBI Taxonomy" id="1033263"/>
    <lineage>
        <taxon>Eukaryota</taxon>
        <taxon>Fungi</taxon>
        <taxon>Dikarya</taxon>
        <taxon>Basidiomycota</taxon>
        <taxon>Agaricomycotina</taxon>
        <taxon>Agaricomycetes</taxon>
        <taxon>Agaricomycetidae</taxon>
        <taxon>Agaricales</taxon>
        <taxon>Marasmiineae</taxon>
        <taxon>Mycenaceae</taxon>
        <taxon>Mycena</taxon>
    </lineage>
</organism>
<comment type="caution">
    <text evidence="3">The sequence shown here is derived from an EMBL/GenBank/DDBJ whole genome shotgun (WGS) entry which is preliminary data.</text>
</comment>
<sequence length="246" mass="26827">MESFGAEVQGKCASIRCSEPTGIVVMDEIRYGYQVQWFGRKITLRWRKNELGVTAETAAIIGWVYTHVSSTVAHAATAAAVFVEMIFAARLFVAKAAKYCRRQIRRMNGDIDRGFVFLNLRAMQRRQVALHPGSNEHERMSGSAGARARAFRGSARARGSANEQWCSTGRGGGNANVRRHPARALTAQASSWQCLARRGGFVRAAKPASRSRSQTAAVITVSEARSTTMNSSSGGDRGGDARTRRS</sequence>
<dbReference type="AlphaFoldDB" id="A0AAD7GHA4"/>
<evidence type="ECO:0000256" key="2">
    <source>
        <dbReference type="SAM" id="Phobius"/>
    </source>
</evidence>
<proteinExistence type="predicted"/>
<evidence type="ECO:0000313" key="4">
    <source>
        <dbReference type="Proteomes" id="UP001221757"/>
    </source>
</evidence>
<reference evidence="3" key="1">
    <citation type="submission" date="2023-03" db="EMBL/GenBank/DDBJ databases">
        <title>Massive genome expansion in bonnet fungi (Mycena s.s.) driven by repeated elements and novel gene families across ecological guilds.</title>
        <authorList>
            <consortium name="Lawrence Berkeley National Laboratory"/>
            <person name="Harder C.B."/>
            <person name="Miyauchi S."/>
            <person name="Viragh M."/>
            <person name="Kuo A."/>
            <person name="Thoen E."/>
            <person name="Andreopoulos B."/>
            <person name="Lu D."/>
            <person name="Skrede I."/>
            <person name="Drula E."/>
            <person name="Henrissat B."/>
            <person name="Morin E."/>
            <person name="Kohler A."/>
            <person name="Barry K."/>
            <person name="LaButti K."/>
            <person name="Morin E."/>
            <person name="Salamov A."/>
            <person name="Lipzen A."/>
            <person name="Mereny Z."/>
            <person name="Hegedus B."/>
            <person name="Baldrian P."/>
            <person name="Stursova M."/>
            <person name="Weitz H."/>
            <person name="Taylor A."/>
            <person name="Grigoriev I.V."/>
            <person name="Nagy L.G."/>
            <person name="Martin F."/>
            <person name="Kauserud H."/>
        </authorList>
    </citation>
    <scope>NUCLEOTIDE SEQUENCE</scope>
    <source>
        <strain evidence="3">CBHHK067</strain>
    </source>
</reference>
<gene>
    <name evidence="3" type="ORF">B0H17DRAFT_1134125</name>
</gene>
<feature type="compositionally biased region" description="Basic and acidic residues" evidence="1">
    <location>
        <begin position="237"/>
        <end position="246"/>
    </location>
</feature>
<evidence type="ECO:0000313" key="3">
    <source>
        <dbReference type="EMBL" id="KAJ7690853.1"/>
    </source>
</evidence>
<keyword evidence="2" id="KW-0812">Transmembrane</keyword>
<protein>
    <submittedName>
        <fullName evidence="3">Uncharacterized protein</fullName>
    </submittedName>
</protein>
<feature type="compositionally biased region" description="Polar residues" evidence="1">
    <location>
        <begin position="210"/>
        <end position="230"/>
    </location>
</feature>
<keyword evidence="2" id="KW-1133">Transmembrane helix</keyword>
<keyword evidence="2" id="KW-0472">Membrane</keyword>